<gene>
    <name evidence="11" type="ORF">CAPTEDRAFT_182700</name>
</gene>
<evidence type="ECO:0000256" key="6">
    <source>
        <dbReference type="ARBA" id="ARBA00022833"/>
    </source>
</evidence>
<evidence type="ECO:0000259" key="10">
    <source>
        <dbReference type="PROSITE" id="PS51837"/>
    </source>
</evidence>
<evidence type="ECO:0000313" key="12">
    <source>
        <dbReference type="EnsemblMetazoa" id="CapteP182700"/>
    </source>
</evidence>
<protein>
    <recommendedName>
        <fullName evidence="10">LITAF domain-containing protein</fullName>
    </recommendedName>
</protein>
<feature type="compositionally biased region" description="Pro residues" evidence="8">
    <location>
        <begin position="51"/>
        <end position="64"/>
    </location>
</feature>
<keyword evidence="13" id="KW-1185">Reference proteome</keyword>
<evidence type="ECO:0000256" key="4">
    <source>
        <dbReference type="ARBA" id="ARBA00005975"/>
    </source>
</evidence>
<dbReference type="InterPro" id="IPR006629">
    <property type="entry name" value="LITAF"/>
</dbReference>
<dbReference type="OrthoDB" id="5599753at2759"/>
<keyword evidence="5" id="KW-0479">Metal-binding</keyword>
<name>R7VDD6_CAPTE</name>
<dbReference type="PROSITE" id="PS51837">
    <property type="entry name" value="LITAF"/>
    <property type="match status" value="1"/>
</dbReference>
<dbReference type="InterPro" id="IPR037519">
    <property type="entry name" value="LITAF_fam"/>
</dbReference>
<reference evidence="12" key="3">
    <citation type="submission" date="2015-06" db="UniProtKB">
        <authorList>
            <consortium name="EnsemblMetazoa"/>
        </authorList>
    </citation>
    <scope>IDENTIFICATION</scope>
</reference>
<dbReference type="Proteomes" id="UP000014760">
    <property type="component" value="Unassembled WGS sequence"/>
</dbReference>
<dbReference type="EMBL" id="KB293062">
    <property type="protein sequence ID" value="ELU16582.1"/>
    <property type="molecule type" value="Genomic_DNA"/>
</dbReference>
<dbReference type="AlphaFoldDB" id="R7VDD6"/>
<feature type="domain" description="LITAF" evidence="10">
    <location>
        <begin position="77"/>
        <end position="162"/>
    </location>
</feature>
<evidence type="ECO:0000256" key="9">
    <source>
        <dbReference type="SAM" id="Phobius"/>
    </source>
</evidence>
<comment type="subcellular location">
    <subcellularLocation>
        <location evidence="2">Endosome membrane</location>
        <topology evidence="2">Peripheral membrane protein</topology>
    </subcellularLocation>
    <subcellularLocation>
        <location evidence="1">Late endosome membrane</location>
    </subcellularLocation>
    <subcellularLocation>
        <location evidence="3">Lysosome membrane</location>
        <topology evidence="3">Peripheral membrane protein</topology>
        <orientation evidence="3">Cytoplasmic side</orientation>
    </subcellularLocation>
</comment>
<sequence length="163" mass="17648">MTENSHQLPSEPPPAYGAVEGGSFPQPGQLAPPPITEPPPRYEAPKDGPYAPQPPPQQFQPQPYPQQVYPTAPQPPGTTVIRITNPRFGANPTLIKCPHCQSDCLTTVSYTSGCLTWVTSAFLCFIGAWVFGGCLIPFCLPGLMDVEHKCSNCGRHVGTYNRV</sequence>
<dbReference type="GO" id="GO:0031902">
    <property type="term" value="C:late endosome membrane"/>
    <property type="evidence" value="ECO:0007669"/>
    <property type="project" value="UniProtKB-SubCell"/>
</dbReference>
<organism evidence="11">
    <name type="scientific">Capitella teleta</name>
    <name type="common">Polychaete worm</name>
    <dbReference type="NCBI Taxonomy" id="283909"/>
    <lineage>
        <taxon>Eukaryota</taxon>
        <taxon>Metazoa</taxon>
        <taxon>Spiralia</taxon>
        <taxon>Lophotrochozoa</taxon>
        <taxon>Annelida</taxon>
        <taxon>Polychaeta</taxon>
        <taxon>Sedentaria</taxon>
        <taxon>Scolecida</taxon>
        <taxon>Capitellidae</taxon>
        <taxon>Capitella</taxon>
    </lineage>
</organism>
<evidence type="ECO:0000256" key="8">
    <source>
        <dbReference type="SAM" id="MobiDB-lite"/>
    </source>
</evidence>
<feature type="compositionally biased region" description="Pro residues" evidence="8">
    <location>
        <begin position="30"/>
        <end position="42"/>
    </location>
</feature>
<dbReference type="GO" id="GO:0008270">
    <property type="term" value="F:zinc ion binding"/>
    <property type="evidence" value="ECO:0007669"/>
    <property type="project" value="TreeGrafter"/>
</dbReference>
<dbReference type="PANTHER" id="PTHR23292:SF6">
    <property type="entry name" value="FI16602P1-RELATED"/>
    <property type="match status" value="1"/>
</dbReference>
<reference evidence="13" key="1">
    <citation type="submission" date="2012-12" db="EMBL/GenBank/DDBJ databases">
        <authorList>
            <person name="Hellsten U."/>
            <person name="Grimwood J."/>
            <person name="Chapman J.A."/>
            <person name="Shapiro H."/>
            <person name="Aerts A."/>
            <person name="Otillar R.P."/>
            <person name="Terry A.Y."/>
            <person name="Boore J.L."/>
            <person name="Simakov O."/>
            <person name="Marletaz F."/>
            <person name="Cho S.-J."/>
            <person name="Edsinger-Gonzales E."/>
            <person name="Havlak P."/>
            <person name="Kuo D.-H."/>
            <person name="Larsson T."/>
            <person name="Lv J."/>
            <person name="Arendt D."/>
            <person name="Savage R."/>
            <person name="Osoegawa K."/>
            <person name="de Jong P."/>
            <person name="Lindberg D.R."/>
            <person name="Seaver E.C."/>
            <person name="Weisblat D.A."/>
            <person name="Putnam N.H."/>
            <person name="Grigoriev I.V."/>
            <person name="Rokhsar D.S."/>
        </authorList>
    </citation>
    <scope>NUCLEOTIDE SEQUENCE</scope>
    <source>
        <strain evidence="13">I ESC-2004</strain>
    </source>
</reference>
<dbReference type="Pfam" id="PF10601">
    <property type="entry name" value="zf-LITAF-like"/>
    <property type="match status" value="1"/>
</dbReference>
<dbReference type="OMA" id="VTFYDRP"/>
<evidence type="ECO:0000256" key="1">
    <source>
        <dbReference type="ARBA" id="ARBA00004414"/>
    </source>
</evidence>
<dbReference type="FunCoup" id="R7VDD6">
    <property type="interactions" value="73"/>
</dbReference>
<accession>R7VDD6</accession>
<evidence type="ECO:0000256" key="3">
    <source>
        <dbReference type="ARBA" id="ARBA00004630"/>
    </source>
</evidence>
<dbReference type="GO" id="GO:0005765">
    <property type="term" value="C:lysosomal membrane"/>
    <property type="evidence" value="ECO:0007669"/>
    <property type="project" value="UniProtKB-SubCell"/>
</dbReference>
<reference evidence="11 13" key="2">
    <citation type="journal article" date="2013" name="Nature">
        <title>Insights into bilaterian evolution from three spiralian genomes.</title>
        <authorList>
            <person name="Simakov O."/>
            <person name="Marletaz F."/>
            <person name="Cho S.J."/>
            <person name="Edsinger-Gonzales E."/>
            <person name="Havlak P."/>
            <person name="Hellsten U."/>
            <person name="Kuo D.H."/>
            <person name="Larsson T."/>
            <person name="Lv J."/>
            <person name="Arendt D."/>
            <person name="Savage R."/>
            <person name="Osoegawa K."/>
            <person name="de Jong P."/>
            <person name="Grimwood J."/>
            <person name="Chapman J.A."/>
            <person name="Shapiro H."/>
            <person name="Aerts A."/>
            <person name="Otillar R.P."/>
            <person name="Terry A.Y."/>
            <person name="Boore J.L."/>
            <person name="Grigoriev I.V."/>
            <person name="Lindberg D.R."/>
            <person name="Seaver E.C."/>
            <person name="Weisblat D.A."/>
            <person name="Putnam N.H."/>
            <person name="Rokhsar D.S."/>
        </authorList>
    </citation>
    <scope>NUCLEOTIDE SEQUENCE</scope>
    <source>
        <strain evidence="11 13">I ESC-2004</strain>
    </source>
</reference>
<dbReference type="SMART" id="SM00714">
    <property type="entry name" value="LITAF"/>
    <property type="match status" value="1"/>
</dbReference>
<keyword evidence="6" id="KW-0862">Zinc</keyword>
<dbReference type="EMBL" id="AMQN01017385">
    <property type="status" value="NOT_ANNOTATED_CDS"/>
    <property type="molecule type" value="Genomic_DNA"/>
</dbReference>
<keyword evidence="9" id="KW-1133">Transmembrane helix</keyword>
<evidence type="ECO:0000256" key="5">
    <source>
        <dbReference type="ARBA" id="ARBA00022723"/>
    </source>
</evidence>
<evidence type="ECO:0000313" key="13">
    <source>
        <dbReference type="Proteomes" id="UP000014760"/>
    </source>
</evidence>
<comment type="similarity">
    <text evidence="4">Belongs to the CDIP1/LITAF family.</text>
</comment>
<keyword evidence="9" id="KW-0812">Transmembrane</keyword>
<proteinExistence type="inferred from homology"/>
<dbReference type="HOGENOM" id="CLU_095549_3_0_1"/>
<feature type="region of interest" description="Disordered" evidence="8">
    <location>
        <begin position="1"/>
        <end position="76"/>
    </location>
</feature>
<dbReference type="STRING" id="283909.R7VDD6"/>
<evidence type="ECO:0000256" key="7">
    <source>
        <dbReference type="ARBA" id="ARBA00023136"/>
    </source>
</evidence>
<feature type="transmembrane region" description="Helical" evidence="9">
    <location>
        <begin position="117"/>
        <end position="140"/>
    </location>
</feature>
<dbReference type="PANTHER" id="PTHR23292">
    <property type="entry name" value="LIPOPOLYSACCHARIDE-INDUCED TUMOR NECROSIS FACTOR-ALPHA FACTOR"/>
    <property type="match status" value="1"/>
</dbReference>
<dbReference type="EnsemblMetazoa" id="CapteT182700">
    <property type="protein sequence ID" value="CapteP182700"/>
    <property type="gene ID" value="CapteG182700"/>
</dbReference>
<evidence type="ECO:0000313" key="11">
    <source>
        <dbReference type="EMBL" id="ELU16582.1"/>
    </source>
</evidence>
<evidence type="ECO:0000256" key="2">
    <source>
        <dbReference type="ARBA" id="ARBA00004481"/>
    </source>
</evidence>
<keyword evidence="7 9" id="KW-0472">Membrane</keyword>
<dbReference type="EMBL" id="AMQN01017384">
    <property type="status" value="NOT_ANNOTATED_CDS"/>
    <property type="molecule type" value="Genomic_DNA"/>
</dbReference>